<dbReference type="AlphaFoldDB" id="A0A1X7NJL1"/>
<dbReference type="RefSeq" id="WP_085463919.1">
    <property type="nucleotide sequence ID" value="NZ_FXBL01000004.1"/>
</dbReference>
<evidence type="ECO:0000259" key="4">
    <source>
        <dbReference type="Pfam" id="PF25876"/>
    </source>
</evidence>
<accession>A0A1X7NJL1</accession>
<evidence type="ECO:0000259" key="5">
    <source>
        <dbReference type="Pfam" id="PF25917"/>
    </source>
</evidence>
<feature type="domain" description="Multidrug resistance protein MdtA-like beta-barrel" evidence="6">
    <location>
        <begin position="208"/>
        <end position="298"/>
    </location>
</feature>
<feature type="signal peptide" evidence="3">
    <location>
        <begin position="1"/>
        <end position="20"/>
    </location>
</feature>
<dbReference type="FunFam" id="2.40.420.20:FF:000001">
    <property type="entry name" value="Efflux RND transporter periplasmic adaptor subunit"/>
    <property type="match status" value="1"/>
</dbReference>
<feature type="chain" id="PRO_5013163458" evidence="3">
    <location>
        <begin position="21"/>
        <end position="400"/>
    </location>
</feature>
<keyword evidence="3" id="KW-0732">Signal</keyword>
<dbReference type="InterPro" id="IPR006143">
    <property type="entry name" value="RND_pump_MFP"/>
</dbReference>
<feature type="domain" description="Multidrug resistance protein MdtA-like C-terminal permuted SH3" evidence="7">
    <location>
        <begin position="302"/>
        <end position="364"/>
    </location>
</feature>
<organism evidence="8 9">
    <name type="scientific">Mesorhizobium australicum</name>
    <dbReference type="NCBI Taxonomy" id="536018"/>
    <lineage>
        <taxon>Bacteria</taxon>
        <taxon>Pseudomonadati</taxon>
        <taxon>Pseudomonadota</taxon>
        <taxon>Alphaproteobacteria</taxon>
        <taxon>Hyphomicrobiales</taxon>
        <taxon>Phyllobacteriaceae</taxon>
        <taxon>Mesorhizobium</taxon>
    </lineage>
</organism>
<dbReference type="Pfam" id="PF25944">
    <property type="entry name" value="Beta-barrel_RND"/>
    <property type="match status" value="1"/>
</dbReference>
<evidence type="ECO:0000259" key="6">
    <source>
        <dbReference type="Pfam" id="PF25944"/>
    </source>
</evidence>
<dbReference type="Proteomes" id="UP000193083">
    <property type="component" value="Unassembled WGS sequence"/>
</dbReference>
<dbReference type="PANTHER" id="PTHR30158">
    <property type="entry name" value="ACRA/E-RELATED COMPONENT OF DRUG EFFLUX TRANSPORTER"/>
    <property type="match status" value="1"/>
</dbReference>
<dbReference type="PANTHER" id="PTHR30158:SF3">
    <property type="entry name" value="MULTIDRUG EFFLUX PUMP SUBUNIT ACRA-RELATED"/>
    <property type="match status" value="1"/>
</dbReference>
<dbReference type="GO" id="GO:0015721">
    <property type="term" value="P:bile acid and bile salt transport"/>
    <property type="evidence" value="ECO:0007669"/>
    <property type="project" value="TreeGrafter"/>
</dbReference>
<gene>
    <name evidence="8" type="ORF">SAMN02982922_1877</name>
</gene>
<dbReference type="OrthoDB" id="9800613at2"/>
<dbReference type="InterPro" id="IPR058625">
    <property type="entry name" value="MdtA-like_BSH"/>
</dbReference>
<sequence>MRSSLAVFILVMFAVAGCSGEQGGPQMPPGASGPVEVGVVALASRSVPRSIELPGRVVAYATAEVRPQVDGIVRKIVFAEAGKVEAGAALYELDDRKFQAAVAAAAAALKKSEAATAAAQVTFDRNEKLAATNAISAQTLDDARSTLLQAQADEEVAKAELDTARINLDDATIRAPIDGVIGVSTVSVGSLVTANQTDALATIRQVDPIHVDLVDSSTNMLRIRDEVSTGRLGREQGVVPAVTLTLENGREYAAKGELKLAEMVVSQTSGTFSLRATFPNAERVLMPGMFVRASVDLGSMPNAFLVPQRAVQRNDSGEATLFVASQDGKAELKTVTTSGSIGNDWVVVDGVSSGDRLIVDGFQKISDGTSITPVEVTIDENGVVKQTISSAAGNDGEPKP</sequence>
<comment type="subcellular location">
    <subcellularLocation>
        <location evidence="1">Cell envelope</location>
    </subcellularLocation>
</comment>
<dbReference type="SUPFAM" id="SSF111369">
    <property type="entry name" value="HlyD-like secretion proteins"/>
    <property type="match status" value="1"/>
</dbReference>
<evidence type="ECO:0000256" key="1">
    <source>
        <dbReference type="ARBA" id="ARBA00004196"/>
    </source>
</evidence>
<dbReference type="PROSITE" id="PS51257">
    <property type="entry name" value="PROKAR_LIPOPROTEIN"/>
    <property type="match status" value="1"/>
</dbReference>
<dbReference type="Gene3D" id="2.40.420.20">
    <property type="match status" value="1"/>
</dbReference>
<dbReference type="InterPro" id="IPR058627">
    <property type="entry name" value="MdtA-like_C"/>
</dbReference>
<evidence type="ECO:0000256" key="3">
    <source>
        <dbReference type="SAM" id="SignalP"/>
    </source>
</evidence>
<dbReference type="GO" id="GO:0022857">
    <property type="term" value="F:transmembrane transporter activity"/>
    <property type="evidence" value="ECO:0007669"/>
    <property type="project" value="InterPro"/>
</dbReference>
<protein>
    <submittedName>
        <fullName evidence="8">Membrane fusion protein, multidrug efflux system</fullName>
    </submittedName>
</protein>
<evidence type="ECO:0000313" key="9">
    <source>
        <dbReference type="Proteomes" id="UP000193083"/>
    </source>
</evidence>
<dbReference type="NCBIfam" id="TIGR01730">
    <property type="entry name" value="RND_mfp"/>
    <property type="match status" value="1"/>
</dbReference>
<dbReference type="Gene3D" id="1.10.287.470">
    <property type="entry name" value="Helix hairpin bin"/>
    <property type="match status" value="1"/>
</dbReference>
<reference evidence="8 9" key="1">
    <citation type="submission" date="2017-04" db="EMBL/GenBank/DDBJ databases">
        <authorList>
            <person name="Afonso C.L."/>
            <person name="Miller P.J."/>
            <person name="Scott M.A."/>
            <person name="Spackman E."/>
            <person name="Goraichik I."/>
            <person name="Dimitrov K.M."/>
            <person name="Suarez D.L."/>
            <person name="Swayne D.E."/>
        </authorList>
    </citation>
    <scope>NUCLEOTIDE SEQUENCE [LARGE SCALE GENOMIC DNA]</scope>
    <source>
        <strain evidence="8 9">B5P</strain>
    </source>
</reference>
<dbReference type="InterPro" id="IPR058624">
    <property type="entry name" value="MdtA-like_HH"/>
</dbReference>
<evidence type="ECO:0000259" key="7">
    <source>
        <dbReference type="Pfam" id="PF25967"/>
    </source>
</evidence>
<feature type="domain" description="Multidrug resistance protein MdtA-like alpha-helical hairpin" evidence="4">
    <location>
        <begin position="103"/>
        <end position="169"/>
    </location>
</feature>
<dbReference type="GO" id="GO:0005886">
    <property type="term" value="C:plasma membrane"/>
    <property type="evidence" value="ECO:0007669"/>
    <property type="project" value="UniProtKB-SubCell"/>
</dbReference>
<dbReference type="InterPro" id="IPR058626">
    <property type="entry name" value="MdtA-like_b-barrel"/>
</dbReference>
<dbReference type="EMBL" id="FXBL01000004">
    <property type="protein sequence ID" value="SMH37197.1"/>
    <property type="molecule type" value="Genomic_DNA"/>
</dbReference>
<dbReference type="Pfam" id="PF25917">
    <property type="entry name" value="BSH_RND"/>
    <property type="match status" value="1"/>
</dbReference>
<keyword evidence="9" id="KW-1185">Reference proteome</keyword>
<dbReference type="Pfam" id="PF25967">
    <property type="entry name" value="RND-MFP_C"/>
    <property type="match status" value="1"/>
</dbReference>
<dbReference type="GO" id="GO:0046677">
    <property type="term" value="P:response to antibiotic"/>
    <property type="evidence" value="ECO:0007669"/>
    <property type="project" value="TreeGrafter"/>
</dbReference>
<comment type="similarity">
    <text evidence="2">Belongs to the membrane fusion protein (MFP) (TC 8.A.1) family.</text>
</comment>
<proteinExistence type="inferred from homology"/>
<name>A0A1X7NJL1_9HYPH</name>
<dbReference type="Pfam" id="PF25876">
    <property type="entry name" value="HH_MFP_RND"/>
    <property type="match status" value="1"/>
</dbReference>
<evidence type="ECO:0000313" key="8">
    <source>
        <dbReference type="EMBL" id="SMH37197.1"/>
    </source>
</evidence>
<feature type="domain" description="Multidrug resistance protein MdtA-like barrel-sandwich hybrid" evidence="5">
    <location>
        <begin position="62"/>
        <end position="203"/>
    </location>
</feature>
<evidence type="ECO:0000256" key="2">
    <source>
        <dbReference type="ARBA" id="ARBA00009477"/>
    </source>
</evidence>
<dbReference type="Gene3D" id="2.40.50.100">
    <property type="match status" value="1"/>
</dbReference>
<dbReference type="Gene3D" id="2.40.30.170">
    <property type="match status" value="1"/>
</dbReference>